<comment type="caution">
    <text evidence="2">The sequence shown here is derived from an EMBL/GenBank/DDBJ whole genome shotgun (WGS) entry which is preliminary data.</text>
</comment>
<gene>
    <name evidence="2" type="ORF">BN46_1222</name>
    <name evidence="3" type="ORF">HMPREF9719_01809</name>
</gene>
<dbReference type="STRING" id="29321.AAV33_02715"/>
<dbReference type="Proteomes" id="UP000011016">
    <property type="component" value="Unassembled WGS sequence"/>
</dbReference>
<dbReference type="PANTHER" id="PTHR30327:SF1">
    <property type="entry name" value="UPF0301 PROTEIN YQGE"/>
    <property type="match status" value="1"/>
</dbReference>
<dbReference type="OrthoDB" id="9807486at2"/>
<dbReference type="Proteomes" id="UP000006078">
    <property type="component" value="Unassembled WGS sequence"/>
</dbReference>
<keyword evidence="4" id="KW-1185">Reference proteome</keyword>
<dbReference type="GO" id="GO:0005829">
    <property type="term" value="C:cytosol"/>
    <property type="evidence" value="ECO:0007669"/>
    <property type="project" value="TreeGrafter"/>
</dbReference>
<evidence type="ECO:0000313" key="3">
    <source>
        <dbReference type="EMBL" id="EJZ81231.1"/>
    </source>
</evidence>
<evidence type="ECO:0000313" key="4">
    <source>
        <dbReference type="Proteomes" id="UP000006078"/>
    </source>
</evidence>
<protein>
    <submittedName>
        <fullName evidence="2">Putative transcriptional regulator</fullName>
    </submittedName>
</protein>
<dbReference type="HOGENOM" id="CLU_057596_2_0_11"/>
<evidence type="ECO:0000256" key="1">
    <source>
        <dbReference type="ARBA" id="ARBA00009600"/>
    </source>
</evidence>
<accession>I7L9P6</accession>
<dbReference type="SUPFAM" id="SSF143456">
    <property type="entry name" value="VC0467-like"/>
    <property type="match status" value="1"/>
</dbReference>
<dbReference type="NCBIfam" id="NF001272">
    <property type="entry name" value="PRK00228.2-4"/>
    <property type="match status" value="1"/>
</dbReference>
<evidence type="ECO:0000313" key="5">
    <source>
        <dbReference type="Proteomes" id="UP000011016"/>
    </source>
</evidence>
<dbReference type="EMBL" id="CAJZ01000176">
    <property type="protein sequence ID" value="CCI83947.1"/>
    <property type="molecule type" value="Genomic_DNA"/>
</dbReference>
<dbReference type="PANTHER" id="PTHR30327">
    <property type="entry name" value="UNCHARACTERIZED PROTEIN YQGE"/>
    <property type="match status" value="1"/>
</dbReference>
<dbReference type="Gene3D" id="3.40.1740.10">
    <property type="entry name" value="VC0467-like"/>
    <property type="match status" value="1"/>
</dbReference>
<dbReference type="PATRIC" id="fig|883169.3.peg.1748"/>
<proteinExistence type="inferred from homology"/>
<organism evidence="2 5">
    <name type="scientific">Corynebacterium otitidis ATCC 51513</name>
    <dbReference type="NCBI Taxonomy" id="883169"/>
    <lineage>
        <taxon>Bacteria</taxon>
        <taxon>Bacillati</taxon>
        <taxon>Actinomycetota</taxon>
        <taxon>Actinomycetes</taxon>
        <taxon>Mycobacteriales</taxon>
        <taxon>Corynebacteriaceae</taxon>
        <taxon>Corynebacterium</taxon>
    </lineage>
</organism>
<reference evidence="3 4" key="2">
    <citation type="submission" date="2012-08" db="EMBL/GenBank/DDBJ databases">
        <title>The Genome Sequence of Turicella otitidis ATCC 51513.</title>
        <authorList>
            <consortium name="The Broad Institute Genome Sequencing Platform"/>
            <person name="Earl A."/>
            <person name="Ward D."/>
            <person name="Feldgarden M."/>
            <person name="Gevers D."/>
            <person name="Huys G."/>
            <person name="Walker B."/>
            <person name="Young S.K."/>
            <person name="Zeng Q."/>
            <person name="Gargeya S."/>
            <person name="Fitzgerald M."/>
            <person name="Haas B."/>
            <person name="Abouelleil A."/>
            <person name="Alvarado L."/>
            <person name="Arachchi H.M."/>
            <person name="Berlin A.M."/>
            <person name="Chapman S.B."/>
            <person name="Goldberg J."/>
            <person name="Griggs A."/>
            <person name="Gujja S."/>
            <person name="Hansen M."/>
            <person name="Howarth C."/>
            <person name="Imamovic A."/>
            <person name="Larimer J."/>
            <person name="McCowen C."/>
            <person name="Montmayeur A."/>
            <person name="Murphy C."/>
            <person name="Neiman D."/>
            <person name="Pearson M."/>
            <person name="Priest M."/>
            <person name="Roberts A."/>
            <person name="Saif S."/>
            <person name="Shea T."/>
            <person name="Sisk P."/>
            <person name="Sykes S."/>
            <person name="Wortman J."/>
            <person name="Nusbaum C."/>
            <person name="Birren B."/>
        </authorList>
    </citation>
    <scope>NUCLEOTIDE SEQUENCE [LARGE SCALE GENOMIC DNA]</scope>
    <source>
        <strain evidence="3 4">ATCC 51513</strain>
    </source>
</reference>
<dbReference type="RefSeq" id="WP_004601699.1">
    <property type="nucleotide sequence ID" value="NZ_HF541868.1"/>
</dbReference>
<reference evidence="2 5" key="1">
    <citation type="journal article" date="2012" name="J. Bacteriol.">
        <title>Draft Genome Sequence of Turicella otitidis ATCC 51513, Isolated from Middle Ear Fluid from a Child with Otitis Media.</title>
        <authorList>
            <person name="Brinkrolf K."/>
            <person name="Schneider J."/>
            <person name="Knecht M."/>
            <person name="Ruckert C."/>
            <person name="Tauch A."/>
        </authorList>
    </citation>
    <scope>NUCLEOTIDE SEQUENCE [LARGE SCALE GENOMIC DNA]</scope>
    <source>
        <strain evidence="2 5">ATCC 51513</strain>
    </source>
</reference>
<comment type="similarity">
    <text evidence="1">Belongs to the UPF0301 (AlgH) family.</text>
</comment>
<dbReference type="EMBL" id="AHAE01000085">
    <property type="protein sequence ID" value="EJZ81231.1"/>
    <property type="molecule type" value="Genomic_DNA"/>
</dbReference>
<evidence type="ECO:0000313" key="2">
    <source>
        <dbReference type="EMBL" id="CCI83947.1"/>
    </source>
</evidence>
<dbReference type="Pfam" id="PF02622">
    <property type="entry name" value="DUF179"/>
    <property type="match status" value="1"/>
</dbReference>
<name>I7L9P6_9CORY</name>
<sequence length="202" mass="21155">MADHMYADRLFKAFEQNEPAPGSLLVAAPDLMAPEFSRSVVLILEHNPTYTLGLTLTARSEVAVDTVLPAWAGFAAAPPAVYVGGPLEPRGALAVGVASAGADIEAAPGVSRIANRIVQVDLGQDPESLAGSVEGIRVFLGHAAWGPGQLAGELADGDWYVAPALPSDVVAPARRDLWGDVLRRQPMPLPLFATFPADLVDN</sequence>
<dbReference type="InterPro" id="IPR003774">
    <property type="entry name" value="AlgH-like"/>
</dbReference>
<dbReference type="AlphaFoldDB" id="I7L9P6"/>
<dbReference type="eggNOG" id="COG1678">
    <property type="taxonomic scope" value="Bacteria"/>
</dbReference>